<evidence type="ECO:0000256" key="5">
    <source>
        <dbReference type="ARBA" id="ARBA00022801"/>
    </source>
</evidence>
<dbReference type="InterPro" id="IPR023230">
    <property type="entry name" value="Glyco_hydro_2_CS"/>
</dbReference>
<accession>A0ABS1IWX4</accession>
<organism evidence="10 11">
    <name type="scientific">Catonella massiliensis</name>
    <dbReference type="NCBI Taxonomy" id="2799636"/>
    <lineage>
        <taxon>Bacteria</taxon>
        <taxon>Bacillati</taxon>
        <taxon>Bacillota</taxon>
        <taxon>Clostridia</taxon>
        <taxon>Lachnospirales</taxon>
        <taxon>Lachnospiraceae</taxon>
        <taxon>Catonella</taxon>
    </lineage>
</organism>
<evidence type="ECO:0000256" key="7">
    <source>
        <dbReference type="ARBA" id="ARBA00032230"/>
    </source>
</evidence>
<sequence>MKVFDFNKIKDVSFFKENALPAKAAFIPYGNEEEIKERKSSLRVSLDGLWKFAYAKNLSLAVKDFYKKDYCVKSWDSISVPSNMQMEGYDIPQYANVQYPWDGVQDVAHDGVPSDFNPVGMYVKTLNISENAKDKDIIITFEGVESAFALWVNGEYVGYAADSFTATSFDLTKFVSAGINKIAVMVFKWSISSWCEDQDFFRFSGIYRSVYIDVLPRTRIVDYTVKAVPDDSLKKAELKVEGLLLGKGKLATRLSYKGETILTDEREISESLKLSFTVNEPKLWSAEKPELYDITFKVYDDGGKLAEVINERVGFRRIEIKDKIILINGKRIVFNGTNRHDFSSVYGRAITKEEIEKDVITMKRNNINAVRTSHYPNTDYLYELCDEYGLYVIAENNLETHGTWDVRGAHGEDYSLPKDHMEWEPMMLDRVASTYHRDKNRASVIIWSLGNESFGGKVIYNMSELFRKLDDTRLVHYEGVFHDRSYDGSTDIESRMYPPVTEIREFLKEFPTKPFILCEYTHAMGNSNGAMHKYIEYTEEEPRAQGGFIWDYIDQSIYKKDRYGTEFQAYGGDFGDRPNDGNFSGNGIAIGSDRAESPKMQEVKFNYQGIKFFVSGDKVKIRNKYLFTNTSEFNVYEILYKDGKEYAKEMMTTDVEPLSEKEYKLPIEIPNVEGEFVAEVSVRLKHCTNYAKCGHEVAFGQAVVKKADTRHFMDISQGNEKYDYMYASSMENAEVKPASGRLQYVFGDYNVGVKGEHFAVLFSKMYGGLTSYKLRGVELLKSQPRPNFWRAPVDNDRGAQMPAEKGKWKLAGDYAKCVDVKVNDNSAKSGSDRYVEVVYTYALGMDGLGEAVVSYKVFEDGFIKTTLSYETKGENFDMPEFGMMFKTNADFDNLTWYGAGFSETYEDRRSGAKLGLFNNKVEDNMAPYLVPQECGHKVNVRYAKVTDRKGRGLLFVSEKQMDPTKGESRAAENSVVTDRYMGFSALPYTPNQLEEAAHPNELPKPQFTVIRTDLMQMGIGGDDSWGARPHKEYHIQNDQKLEFSFWFKGI</sequence>
<reference evidence="10 11" key="1">
    <citation type="submission" date="2021-01" db="EMBL/GenBank/DDBJ databases">
        <title>Isolation and description of Catonella massiliensis sp. nov., a novel Catonella species, isolated from a stable periodontitis subject.</title>
        <authorList>
            <person name="Antezack A."/>
            <person name="Boxberger M."/>
            <person name="La Scola B."/>
            <person name="Monnet-Corti V."/>
        </authorList>
    </citation>
    <scope>NUCLEOTIDE SEQUENCE [LARGE SCALE GENOMIC DNA]</scope>
    <source>
        <strain evidence="10 11">Marseille-Q4567</strain>
    </source>
</reference>
<keyword evidence="11" id="KW-1185">Reference proteome</keyword>
<dbReference type="InterPro" id="IPR023232">
    <property type="entry name" value="Glyco_hydro_2_AS"/>
</dbReference>
<dbReference type="SUPFAM" id="SSF51445">
    <property type="entry name" value="(Trans)glycosidases"/>
    <property type="match status" value="1"/>
</dbReference>
<dbReference type="Pfam" id="PF02836">
    <property type="entry name" value="Glyco_hydro_2_C"/>
    <property type="match status" value="1"/>
</dbReference>
<evidence type="ECO:0000313" key="10">
    <source>
        <dbReference type="EMBL" id="MBK5896310.1"/>
    </source>
</evidence>
<dbReference type="InterPro" id="IPR011013">
    <property type="entry name" value="Gal_mutarotase_sf_dom"/>
</dbReference>
<dbReference type="Pfam" id="PF02929">
    <property type="entry name" value="Bgal_small_N"/>
    <property type="match status" value="1"/>
</dbReference>
<evidence type="ECO:0000256" key="3">
    <source>
        <dbReference type="ARBA" id="ARBA00012756"/>
    </source>
</evidence>
<feature type="domain" description="Beta galactosidase small chain/" evidence="9">
    <location>
        <begin position="752"/>
        <end position="1048"/>
    </location>
</feature>
<keyword evidence="6 8" id="KW-0326">Glycosidase</keyword>
<dbReference type="EC" id="3.2.1.23" evidence="3 8"/>
<dbReference type="Gene3D" id="3.20.20.80">
    <property type="entry name" value="Glycosidases"/>
    <property type="match status" value="1"/>
</dbReference>
<dbReference type="InterPro" id="IPR006101">
    <property type="entry name" value="Glyco_hydro_2"/>
</dbReference>
<proteinExistence type="inferred from homology"/>
<dbReference type="Proteomes" id="UP000604730">
    <property type="component" value="Unassembled WGS sequence"/>
</dbReference>
<dbReference type="Gene3D" id="2.70.98.10">
    <property type="match status" value="1"/>
</dbReference>
<dbReference type="InterPro" id="IPR006104">
    <property type="entry name" value="Glyco_hydro_2_N"/>
</dbReference>
<comment type="caution">
    <text evidence="10">The sequence shown here is derived from an EMBL/GenBank/DDBJ whole genome shotgun (WGS) entry which is preliminary data.</text>
</comment>
<dbReference type="Pfam" id="PF16353">
    <property type="entry name" value="LacZ_4"/>
    <property type="match status" value="1"/>
</dbReference>
<dbReference type="Gene3D" id="2.60.40.10">
    <property type="entry name" value="Immunoglobulins"/>
    <property type="match status" value="2"/>
</dbReference>
<dbReference type="InterPro" id="IPR006103">
    <property type="entry name" value="Glyco_hydro_2_cat"/>
</dbReference>
<dbReference type="PRINTS" id="PR00132">
    <property type="entry name" value="GLHYDRLASE2"/>
</dbReference>
<keyword evidence="5 8" id="KW-0378">Hydrolase</keyword>
<dbReference type="SUPFAM" id="SSF49303">
    <property type="entry name" value="beta-Galactosidase/glucuronidase domain"/>
    <property type="match status" value="2"/>
</dbReference>
<dbReference type="InterPro" id="IPR006102">
    <property type="entry name" value="Ig-like_GH2"/>
</dbReference>
<dbReference type="InterPro" id="IPR013783">
    <property type="entry name" value="Ig-like_fold"/>
</dbReference>
<dbReference type="SMART" id="SM01038">
    <property type="entry name" value="Bgal_small_N"/>
    <property type="match status" value="1"/>
</dbReference>
<comment type="similarity">
    <text evidence="2 8">Belongs to the glycosyl hydrolase 2 family.</text>
</comment>
<evidence type="ECO:0000256" key="1">
    <source>
        <dbReference type="ARBA" id="ARBA00001412"/>
    </source>
</evidence>
<dbReference type="Pfam" id="PF02837">
    <property type="entry name" value="Glyco_hydro_2_N"/>
    <property type="match status" value="1"/>
</dbReference>
<dbReference type="PANTHER" id="PTHR46323:SF2">
    <property type="entry name" value="BETA-GALACTOSIDASE"/>
    <property type="match status" value="1"/>
</dbReference>
<dbReference type="PANTHER" id="PTHR46323">
    <property type="entry name" value="BETA-GALACTOSIDASE"/>
    <property type="match status" value="1"/>
</dbReference>
<dbReference type="Pfam" id="PF00703">
    <property type="entry name" value="Glyco_hydro_2"/>
    <property type="match status" value="1"/>
</dbReference>
<dbReference type="InterPro" id="IPR032312">
    <property type="entry name" value="LacZ_4"/>
</dbReference>
<protein>
    <recommendedName>
        <fullName evidence="4 8">Beta-galactosidase</fullName>
        <ecNumber evidence="3 8">3.2.1.23</ecNumber>
    </recommendedName>
    <alternativeName>
        <fullName evidence="7 8">Lactase</fullName>
    </alternativeName>
</protein>
<dbReference type="InterPro" id="IPR036156">
    <property type="entry name" value="Beta-gal/glucu_dom_sf"/>
</dbReference>
<evidence type="ECO:0000256" key="8">
    <source>
        <dbReference type="RuleBase" id="RU361154"/>
    </source>
</evidence>
<dbReference type="EMBL" id="JAEPRJ010000001">
    <property type="protein sequence ID" value="MBK5896310.1"/>
    <property type="molecule type" value="Genomic_DNA"/>
</dbReference>
<dbReference type="SUPFAM" id="SSF49785">
    <property type="entry name" value="Galactose-binding domain-like"/>
    <property type="match status" value="1"/>
</dbReference>
<gene>
    <name evidence="10" type="ORF">JJN12_00705</name>
</gene>
<dbReference type="InterPro" id="IPR004199">
    <property type="entry name" value="B-gal_small/dom_5"/>
</dbReference>
<evidence type="ECO:0000259" key="9">
    <source>
        <dbReference type="SMART" id="SM01038"/>
    </source>
</evidence>
<evidence type="ECO:0000313" key="11">
    <source>
        <dbReference type="Proteomes" id="UP000604730"/>
    </source>
</evidence>
<dbReference type="PROSITE" id="PS00608">
    <property type="entry name" value="GLYCOSYL_HYDROL_F2_2"/>
    <property type="match status" value="1"/>
</dbReference>
<evidence type="ECO:0000256" key="2">
    <source>
        <dbReference type="ARBA" id="ARBA00007401"/>
    </source>
</evidence>
<dbReference type="Gene3D" id="2.60.120.260">
    <property type="entry name" value="Galactose-binding domain-like"/>
    <property type="match status" value="1"/>
</dbReference>
<evidence type="ECO:0000256" key="6">
    <source>
        <dbReference type="ARBA" id="ARBA00023295"/>
    </source>
</evidence>
<dbReference type="InterPro" id="IPR008979">
    <property type="entry name" value="Galactose-bd-like_sf"/>
</dbReference>
<dbReference type="RefSeq" id="WP_208430271.1">
    <property type="nucleotide sequence ID" value="NZ_JAEPRJ010000001.1"/>
</dbReference>
<dbReference type="InterPro" id="IPR014718">
    <property type="entry name" value="GH-type_carb-bd"/>
</dbReference>
<dbReference type="InterPro" id="IPR017853">
    <property type="entry name" value="GH"/>
</dbReference>
<comment type="catalytic activity">
    <reaction evidence="1 8">
        <text>Hydrolysis of terminal non-reducing beta-D-galactose residues in beta-D-galactosides.</text>
        <dbReference type="EC" id="3.2.1.23"/>
    </reaction>
</comment>
<dbReference type="PROSITE" id="PS00719">
    <property type="entry name" value="GLYCOSYL_HYDROL_F2_1"/>
    <property type="match status" value="1"/>
</dbReference>
<dbReference type="SUPFAM" id="SSF74650">
    <property type="entry name" value="Galactose mutarotase-like"/>
    <property type="match status" value="1"/>
</dbReference>
<evidence type="ECO:0000256" key="4">
    <source>
        <dbReference type="ARBA" id="ARBA00013303"/>
    </source>
</evidence>
<dbReference type="InterPro" id="IPR050347">
    <property type="entry name" value="Bact_Beta-galactosidase"/>
</dbReference>
<name>A0ABS1IWX4_9FIRM</name>